<gene>
    <name evidence="2" type="ORF">P43SY_004682</name>
</gene>
<feature type="compositionally biased region" description="Polar residues" evidence="1">
    <location>
        <begin position="140"/>
        <end position="149"/>
    </location>
</feature>
<organism evidence="2 3">
    <name type="scientific">Pythium insidiosum</name>
    <name type="common">Pythiosis disease agent</name>
    <dbReference type="NCBI Taxonomy" id="114742"/>
    <lineage>
        <taxon>Eukaryota</taxon>
        <taxon>Sar</taxon>
        <taxon>Stramenopiles</taxon>
        <taxon>Oomycota</taxon>
        <taxon>Peronosporomycetes</taxon>
        <taxon>Pythiales</taxon>
        <taxon>Pythiaceae</taxon>
        <taxon>Pythium</taxon>
    </lineage>
</organism>
<feature type="compositionally biased region" description="Polar residues" evidence="1">
    <location>
        <begin position="905"/>
        <end position="915"/>
    </location>
</feature>
<feature type="compositionally biased region" description="Acidic residues" evidence="1">
    <location>
        <begin position="917"/>
        <end position="935"/>
    </location>
</feature>
<dbReference type="GO" id="GO:0032039">
    <property type="term" value="C:integrator complex"/>
    <property type="evidence" value="ECO:0007669"/>
    <property type="project" value="InterPro"/>
</dbReference>
<protein>
    <recommendedName>
        <fullName evidence="4">Integrator complex subunit 5 C-terminal domain-containing protein</fullName>
    </recommendedName>
</protein>
<accession>A0AAD5M0L6</accession>
<dbReference type="PANTHER" id="PTHR31697">
    <property type="entry name" value="INTEGRATOR COMPLEX SUBUNIT 5"/>
    <property type="match status" value="1"/>
</dbReference>
<proteinExistence type="predicted"/>
<dbReference type="InterPro" id="IPR040316">
    <property type="entry name" value="INTS5"/>
</dbReference>
<dbReference type="EMBL" id="JAKCXM010000165">
    <property type="protein sequence ID" value="KAJ0400032.1"/>
    <property type="molecule type" value="Genomic_DNA"/>
</dbReference>
<feature type="compositionally biased region" description="Basic residues" evidence="1">
    <location>
        <begin position="209"/>
        <end position="221"/>
    </location>
</feature>
<feature type="region of interest" description="Disordered" evidence="1">
    <location>
        <begin position="896"/>
        <end position="938"/>
    </location>
</feature>
<keyword evidence="3" id="KW-1185">Reference proteome</keyword>
<feature type="region of interest" description="Disordered" evidence="1">
    <location>
        <begin position="1"/>
        <end position="63"/>
    </location>
</feature>
<comment type="caution">
    <text evidence="2">The sequence shown here is derived from an EMBL/GenBank/DDBJ whole genome shotgun (WGS) entry which is preliminary data.</text>
</comment>
<dbReference type="PANTHER" id="PTHR31697:SF2">
    <property type="entry name" value="INTEGRATOR COMPLEX SUBUNIT 5"/>
    <property type="match status" value="1"/>
</dbReference>
<feature type="region of interest" description="Disordered" evidence="1">
    <location>
        <begin position="205"/>
        <end position="230"/>
    </location>
</feature>
<dbReference type="AlphaFoldDB" id="A0AAD5M0L6"/>
<evidence type="ECO:0000313" key="3">
    <source>
        <dbReference type="Proteomes" id="UP001209570"/>
    </source>
</evidence>
<dbReference type="Proteomes" id="UP001209570">
    <property type="component" value="Unassembled WGS sequence"/>
</dbReference>
<reference evidence="2" key="1">
    <citation type="submission" date="2021-12" db="EMBL/GenBank/DDBJ databases">
        <title>Prjna785345.</title>
        <authorList>
            <person name="Rujirawat T."/>
            <person name="Krajaejun T."/>
        </authorList>
    </citation>
    <scope>NUCLEOTIDE SEQUENCE</scope>
    <source>
        <strain evidence="2">Pi057C3</strain>
    </source>
</reference>
<feature type="compositionally biased region" description="Low complexity" evidence="1">
    <location>
        <begin position="27"/>
        <end position="46"/>
    </location>
</feature>
<evidence type="ECO:0008006" key="4">
    <source>
        <dbReference type="Google" id="ProtNLM"/>
    </source>
</evidence>
<feature type="compositionally biased region" description="Acidic residues" evidence="1">
    <location>
        <begin position="120"/>
        <end position="129"/>
    </location>
</feature>
<name>A0AAD5M0L6_PYTIN</name>
<feature type="region of interest" description="Disordered" evidence="1">
    <location>
        <begin position="120"/>
        <end position="160"/>
    </location>
</feature>
<dbReference type="GO" id="GO:0034472">
    <property type="term" value="P:snRNA 3'-end processing"/>
    <property type="evidence" value="ECO:0007669"/>
    <property type="project" value="TreeGrafter"/>
</dbReference>
<evidence type="ECO:0000313" key="2">
    <source>
        <dbReference type="EMBL" id="KAJ0400032.1"/>
    </source>
</evidence>
<evidence type="ECO:0000256" key="1">
    <source>
        <dbReference type="SAM" id="MobiDB-lite"/>
    </source>
</evidence>
<sequence length="1228" mass="133538">MDLHLNDDVQEDERMEAPPAPPPPFALPSSRGSSGVSMRSLLSSDSPRTPQADVASIIAPISSQPVFTAARTGGLSSLMNSPMQEDTHRHAVHNLMNASTPTAENQGNQPIQQQIEAMDADPDVDMEDVDGSKRRRRLSSVASNDSGASASLDAAVSPRSPSTAAVHVVDSLDLADPELAMRQKDLQDCVQGYLVAVAKVAAGAAPPVKRARKGRQQKKRAQQQQQQQQPDAVAAAEVATQLQHVERSVRELQSKILADGLCHPHPEDALQDSVRLCLSFLRAIPDPSGSSSDSSVRHSLQSLREALATALTRAVFGRNDPTTTHRLLQAVYAWWAQQQRPQEGEEASADAPVCTWLWLWLHLARLDAWTVLAFLLARASRPDDSDRPDDQRRRLVVVVDTLVADLGHTSVAHIVHLLLQQLATGPPSAESSTPPAAPPSRDWVVSAFSVLLPSSSPDEVLKAVVGVVAVITESTTLVPALDASLSRLLDPALVIALWRRIEAAAGAPGTLREGLLTLLRRRMGDARHGATELLRLLHALMDDGGNAATPSALAAHATEFHAALLQYVTTAGPADASAQRVVHELAHRLPSIAQTTVEHPAAARRWAPWLALLARQFSRRDVFARLVDADLMLAETTRHGLSDDTTALCTLLLSLADADNGSTGHGPTASRASRLSELLRHLVSCCQRTTSRRSQSRLLAVLRDVLIRANSSESFSTTAHSGLTVAVSVSALASPDTLVAALTAQRPWRDSWDDLDAQRGASGASSCWSFALHLLTQRGVSSRISRRALDVLRIAPVPTLEDPMWQFQCVRQLTAAFFLVLRRFRVALVYGDERDATASASASASTQLATQLDTLRVILVRVLATEGGIARYAASLWTQFVVLWMDEMWSSSSATSVPTHFPNPLQHQQQWASSTEQDQDEEADEAREPGDDERDDVVTIRSERTISSKCTNLQSSQVITKRTSELLVYRKALDETWARELHAAQRCSALAMDVLASLVDTTASLGLADGDGDDGPQRERRLRVLVDVLLERALPCCGIPSDDAYKEVLPNRSNVDMDLRIEQWLNHFPAFLPLLRLILKTSLAGASGAPSAQALRVLPLLKSALVVLLGHWNSVKGDLDVENMDIPPYMRNQNQLALSCELVEILRLSGWLPAPLARTAELLPLTTPADIRGILFSCWFFLADHPPSATDAASNGKSMPIEFYVLPIRRALHQNIHKVGAKYPLFMC</sequence>